<dbReference type="EMBL" id="SKFH01000049">
    <property type="protein sequence ID" value="TCZ65664.1"/>
    <property type="molecule type" value="Genomic_DNA"/>
</dbReference>
<dbReference type="Proteomes" id="UP000295164">
    <property type="component" value="Unassembled WGS sequence"/>
</dbReference>
<dbReference type="AlphaFoldDB" id="A0A4R4DU78"/>
<evidence type="ECO:0000313" key="1">
    <source>
        <dbReference type="EMBL" id="TCZ65664.1"/>
    </source>
</evidence>
<proteinExistence type="predicted"/>
<reference evidence="1 2" key="1">
    <citation type="submission" date="2019-03" db="EMBL/GenBank/DDBJ databases">
        <authorList>
            <person name="Kim M.K.M."/>
        </authorList>
    </citation>
    <scope>NUCLEOTIDE SEQUENCE [LARGE SCALE GENOMIC DNA]</scope>
    <source>
        <strain evidence="1 2">17J68-15</strain>
    </source>
</reference>
<keyword evidence="2" id="KW-1185">Reference proteome</keyword>
<gene>
    <name evidence="1" type="ORF">E0486_17230</name>
</gene>
<protein>
    <submittedName>
        <fullName evidence="1">DUF3575 domain-containing protein</fullName>
    </submittedName>
</protein>
<comment type="caution">
    <text evidence="1">The sequence shown here is derived from an EMBL/GenBank/DDBJ whole genome shotgun (WGS) entry which is preliminary data.</text>
</comment>
<dbReference type="Pfam" id="PF12099">
    <property type="entry name" value="DUF3575"/>
    <property type="match status" value="1"/>
</dbReference>
<dbReference type="OrthoDB" id="1118958at2"/>
<name>A0A4R4DU78_9BACT</name>
<organism evidence="1 2">
    <name type="scientific">Flaviaesturariibacter aridisoli</name>
    <dbReference type="NCBI Taxonomy" id="2545761"/>
    <lineage>
        <taxon>Bacteria</taxon>
        <taxon>Pseudomonadati</taxon>
        <taxon>Bacteroidota</taxon>
        <taxon>Chitinophagia</taxon>
        <taxon>Chitinophagales</taxon>
        <taxon>Chitinophagaceae</taxon>
        <taxon>Flaviaestuariibacter</taxon>
    </lineage>
</organism>
<dbReference type="InterPro" id="IPR021958">
    <property type="entry name" value="DUF3575"/>
</dbReference>
<accession>A0A4R4DU78</accession>
<evidence type="ECO:0000313" key="2">
    <source>
        <dbReference type="Proteomes" id="UP000295164"/>
    </source>
</evidence>
<sequence>MTFGKFWSAKVRNPTHMPKESLYFFVNLLQKRCRYSSSAKVTSSLRFPGTSETSPVFTDHFISPYGRDFLICSSLLTINCIMKKTILALGLAAVAFGAQAQKSNAIKANIFSPIVKSGSFFYERKINEKMTGQIGVGFTAYNKTDVGFNGIFITPEFRYYLTGEALDGVYVGPFVRYQNLKISDESTSAKEKATLSTFGGGAVIGRQWLFGNIVTLDIFIGPSFNTGKIKYDDGNGNTEVPGSLNGFGVRTGLTVGVAF</sequence>